<feature type="compositionally biased region" description="Basic and acidic residues" evidence="1">
    <location>
        <begin position="15"/>
        <end position="30"/>
    </location>
</feature>
<evidence type="ECO:0000259" key="2">
    <source>
        <dbReference type="Pfam" id="PF07045"/>
    </source>
</evidence>
<proteinExistence type="predicted"/>
<name>A0A540W0T5_9ACTN</name>
<sequence length="115" mass="12412">MGSRAFPSPELTGVPHDRSPDPQLRRDRPAAPRCLPAGGHPVLLGPDGGELLAGTDQTVHLREGGRPPGGTHTVVLRFRDAEQARAVYESARYQELLDERLAATVPFTAMIVPEL</sequence>
<dbReference type="Pfam" id="PF07045">
    <property type="entry name" value="DUF1330"/>
    <property type="match status" value="1"/>
</dbReference>
<evidence type="ECO:0000313" key="4">
    <source>
        <dbReference type="Proteomes" id="UP000319103"/>
    </source>
</evidence>
<dbReference type="InterPro" id="IPR010753">
    <property type="entry name" value="DUF1330"/>
</dbReference>
<reference evidence="3 4" key="1">
    <citation type="submission" date="2019-06" db="EMBL/GenBank/DDBJ databases">
        <title>Description of Kitasatospora acidophila sp. nov. isolated from pine grove soil, and reclassification of Streptomyces novaecaesareae to Kitasatospora novaeceasareae comb. nov.</title>
        <authorList>
            <person name="Kim M.J."/>
        </authorList>
    </citation>
    <scope>NUCLEOTIDE SEQUENCE [LARGE SCALE GENOMIC DNA]</scope>
    <source>
        <strain evidence="3 4">MMS16-CNU292</strain>
    </source>
</reference>
<organism evidence="3 4">
    <name type="scientific">Kitasatospora acidiphila</name>
    <dbReference type="NCBI Taxonomy" id="2567942"/>
    <lineage>
        <taxon>Bacteria</taxon>
        <taxon>Bacillati</taxon>
        <taxon>Actinomycetota</taxon>
        <taxon>Actinomycetes</taxon>
        <taxon>Kitasatosporales</taxon>
        <taxon>Streptomycetaceae</taxon>
        <taxon>Kitasatospora</taxon>
    </lineage>
</organism>
<evidence type="ECO:0000313" key="3">
    <source>
        <dbReference type="EMBL" id="TQF02611.1"/>
    </source>
</evidence>
<accession>A0A540W0T5</accession>
<comment type="caution">
    <text evidence="3">The sequence shown here is derived from an EMBL/GenBank/DDBJ whole genome shotgun (WGS) entry which is preliminary data.</text>
</comment>
<dbReference type="OrthoDB" id="516779at2"/>
<dbReference type="InterPro" id="IPR011008">
    <property type="entry name" value="Dimeric_a/b-barrel"/>
</dbReference>
<feature type="region of interest" description="Disordered" evidence="1">
    <location>
        <begin position="1"/>
        <end position="48"/>
    </location>
</feature>
<dbReference type="EMBL" id="VIGB01000003">
    <property type="protein sequence ID" value="TQF02611.1"/>
    <property type="molecule type" value="Genomic_DNA"/>
</dbReference>
<feature type="domain" description="DUF1330" evidence="2">
    <location>
        <begin position="47"/>
        <end position="112"/>
    </location>
</feature>
<dbReference type="Proteomes" id="UP000319103">
    <property type="component" value="Unassembled WGS sequence"/>
</dbReference>
<dbReference type="AlphaFoldDB" id="A0A540W0T5"/>
<protein>
    <submittedName>
        <fullName evidence="3">DUF1330 domain-containing protein</fullName>
    </submittedName>
</protein>
<evidence type="ECO:0000256" key="1">
    <source>
        <dbReference type="SAM" id="MobiDB-lite"/>
    </source>
</evidence>
<keyword evidence="4" id="KW-1185">Reference proteome</keyword>
<gene>
    <name evidence="3" type="ORF">E6W39_10480</name>
</gene>
<dbReference type="Gene3D" id="3.30.70.100">
    <property type="match status" value="1"/>
</dbReference>
<dbReference type="SUPFAM" id="SSF54909">
    <property type="entry name" value="Dimeric alpha+beta barrel"/>
    <property type="match status" value="1"/>
</dbReference>